<dbReference type="Pfam" id="PF00593">
    <property type="entry name" value="TonB_dep_Rec_b-barrel"/>
    <property type="match status" value="1"/>
</dbReference>
<dbReference type="STRING" id="152573.SAMN04488051_101266"/>
<dbReference type="RefSeq" id="WP_091338260.1">
    <property type="nucleotide sequence ID" value="NZ_FNRM01000001.1"/>
</dbReference>
<dbReference type="InterPro" id="IPR039426">
    <property type="entry name" value="TonB-dep_rcpt-like"/>
</dbReference>
<dbReference type="PROSITE" id="PS01156">
    <property type="entry name" value="TONB_DEPENDENT_REC_2"/>
    <property type="match status" value="1"/>
</dbReference>
<dbReference type="PANTHER" id="PTHR47234:SF2">
    <property type="entry name" value="TONB-DEPENDENT RECEPTOR"/>
    <property type="match status" value="1"/>
</dbReference>
<dbReference type="GO" id="GO:0009279">
    <property type="term" value="C:cell outer membrane"/>
    <property type="evidence" value="ECO:0007669"/>
    <property type="project" value="UniProtKB-SubCell"/>
</dbReference>
<keyword evidence="7 9" id="KW-0472">Membrane</keyword>
<organism evidence="15 16">
    <name type="scientific">Alkalimonas amylolytica</name>
    <dbReference type="NCBI Taxonomy" id="152573"/>
    <lineage>
        <taxon>Bacteria</taxon>
        <taxon>Pseudomonadati</taxon>
        <taxon>Pseudomonadota</taxon>
        <taxon>Gammaproteobacteria</taxon>
        <taxon>Alkalimonas</taxon>
    </lineage>
</organism>
<sequence length="952" mass="105836">MPTVNNPYPIVHSRLRYPRLTLACLSALLTLPALSAENETGPDSEARPEVITITGSRIRRTDLETHTPVVSISAEEILQSGAVDVNQLLNQLPAMVPASGTETSNARGYAGTSTQDLRGMGSIRTLVLVNGRRHVPSIPGTSTVDVSSIPTALIERVDVLTGGASSVYGADAVSGVVNIILKQDFTGTQMSASYGATTKGDANRWYGTLTHGQAFADQAGFFNLHVSYHTSKPVEGRDRRYIANDLTYIDNPLAGQEGEYDFILGRRTPLYSSSYRTFLLDGRPYRLDSSAQPQPLLPDSAEVFGNSTTQLAALSVDDTYGSFYSRYEWARLAVPLQKLNLSSNFNRELSANTTLTGELKYVRSNSESRLSPLVEYGVARLPVDYAFYTPEQQAEVSQSGQGLLFGGYFPEMGRMGSDLQYDLYQAVLVIEGYTSNQHRWQLSAQHGATRLQTTHLNSYREEHWRKGVWGSFRDPQSGEIRSCDSDCVPINVFQPLTEEAMSYLKLDPHQSSAKLQQSILAANLDGDLWQLPAGYISYAAGVEHRREQSRSTPSDVQLTGIGPSSMRSEPLIGKYHVSEAYAELRLPLLDGLPAAERLSLDTAWRTARYNLAGTNHSWSLGLDWMPFETLKVRASRAKAVRAPNINEIFQPQSQFRNYVFEVCFSAYRQLGSEYREANCDALGLTDPANYYWDALIVTTGNDQLRAERAYTFTGGLVYSPGFIDNLNLTVDYWDINLVDKIGTLPWGEVYPNCMDSSSLDNIFCQLIERRDDLMVLNLSYLNLARHQTRGIDYALDYHYPIQQLGLTLGLNSNWGRLIERKLQSDPAASVLETVGGMAFPKWRGRNRLSLSSQKSSLNLTAHYIGRQKPSISRDPSRYEVTETGRVWYLDLTLSHRLTEQLSLSASAFNLTDRQTPQIPGASTGGASWEMGYTAGLYNTLGRYYSLGIHYSF</sequence>
<dbReference type="Proteomes" id="UP000198773">
    <property type="component" value="Unassembled WGS sequence"/>
</dbReference>
<comment type="similarity">
    <text evidence="9 11">Belongs to the TonB-dependent receptor family.</text>
</comment>
<evidence type="ECO:0000256" key="4">
    <source>
        <dbReference type="ARBA" id="ARBA00022692"/>
    </source>
</evidence>
<keyword evidence="6 11" id="KW-0798">TonB box</keyword>
<keyword evidence="16" id="KW-1185">Reference proteome</keyword>
<evidence type="ECO:0000259" key="14">
    <source>
        <dbReference type="Pfam" id="PF07715"/>
    </source>
</evidence>
<dbReference type="Pfam" id="PF07715">
    <property type="entry name" value="Plug"/>
    <property type="match status" value="1"/>
</dbReference>
<evidence type="ECO:0000256" key="2">
    <source>
        <dbReference type="ARBA" id="ARBA00022448"/>
    </source>
</evidence>
<evidence type="ECO:0000256" key="3">
    <source>
        <dbReference type="ARBA" id="ARBA00022452"/>
    </source>
</evidence>
<dbReference type="InterPro" id="IPR012910">
    <property type="entry name" value="Plug_dom"/>
</dbReference>
<evidence type="ECO:0000259" key="13">
    <source>
        <dbReference type="Pfam" id="PF00593"/>
    </source>
</evidence>
<evidence type="ECO:0000256" key="9">
    <source>
        <dbReference type="PROSITE-ProRule" id="PRU01360"/>
    </source>
</evidence>
<evidence type="ECO:0000256" key="10">
    <source>
        <dbReference type="PROSITE-ProRule" id="PRU10144"/>
    </source>
</evidence>
<dbReference type="InterPro" id="IPR000531">
    <property type="entry name" value="Beta-barrel_TonB"/>
</dbReference>
<evidence type="ECO:0000256" key="7">
    <source>
        <dbReference type="ARBA" id="ARBA00023136"/>
    </source>
</evidence>
<dbReference type="Gene3D" id="2.170.130.10">
    <property type="entry name" value="TonB-dependent receptor, plug domain"/>
    <property type="match status" value="1"/>
</dbReference>
<dbReference type="PROSITE" id="PS52016">
    <property type="entry name" value="TONB_DEPENDENT_REC_3"/>
    <property type="match status" value="1"/>
</dbReference>
<keyword evidence="15" id="KW-0675">Receptor</keyword>
<evidence type="ECO:0000256" key="5">
    <source>
        <dbReference type="ARBA" id="ARBA00022729"/>
    </source>
</evidence>
<keyword evidence="8 9" id="KW-0998">Cell outer membrane</keyword>
<evidence type="ECO:0000256" key="6">
    <source>
        <dbReference type="ARBA" id="ARBA00023077"/>
    </source>
</evidence>
<protein>
    <submittedName>
        <fullName evidence="15">Outer membrane cobalamin receptor protein</fullName>
    </submittedName>
</protein>
<gene>
    <name evidence="15" type="ORF">SAMN04488051_101266</name>
</gene>
<evidence type="ECO:0000256" key="8">
    <source>
        <dbReference type="ARBA" id="ARBA00023237"/>
    </source>
</evidence>
<keyword evidence="4 9" id="KW-0812">Transmembrane</keyword>
<evidence type="ECO:0000313" key="16">
    <source>
        <dbReference type="Proteomes" id="UP000198773"/>
    </source>
</evidence>
<dbReference type="InterPro" id="IPR010917">
    <property type="entry name" value="TonB_rcpt_CS"/>
</dbReference>
<dbReference type="AlphaFoldDB" id="A0A1H3XIN5"/>
<proteinExistence type="inferred from homology"/>
<keyword evidence="2 9" id="KW-0813">Transport</keyword>
<evidence type="ECO:0000256" key="12">
    <source>
        <dbReference type="SAM" id="SignalP"/>
    </source>
</evidence>
<feature type="domain" description="TonB-dependent receptor-like beta-barrel" evidence="13">
    <location>
        <begin position="433"/>
        <end position="910"/>
    </location>
</feature>
<dbReference type="OrthoDB" id="176248at2"/>
<dbReference type="SUPFAM" id="SSF56935">
    <property type="entry name" value="Porins"/>
    <property type="match status" value="1"/>
</dbReference>
<feature type="signal peptide" evidence="12">
    <location>
        <begin position="1"/>
        <end position="35"/>
    </location>
</feature>
<dbReference type="PANTHER" id="PTHR47234">
    <property type="match status" value="1"/>
</dbReference>
<keyword evidence="3 9" id="KW-1134">Transmembrane beta strand</keyword>
<feature type="short sequence motif" description="TonB C-terminal box" evidence="10">
    <location>
        <begin position="935"/>
        <end position="952"/>
    </location>
</feature>
<accession>A0A1H3XIN5</accession>
<dbReference type="EMBL" id="FNRM01000001">
    <property type="protein sequence ID" value="SDZ99295.1"/>
    <property type="molecule type" value="Genomic_DNA"/>
</dbReference>
<evidence type="ECO:0000313" key="15">
    <source>
        <dbReference type="EMBL" id="SDZ99295.1"/>
    </source>
</evidence>
<evidence type="ECO:0000256" key="1">
    <source>
        <dbReference type="ARBA" id="ARBA00004571"/>
    </source>
</evidence>
<feature type="domain" description="TonB-dependent receptor plug" evidence="14">
    <location>
        <begin position="64"/>
        <end position="176"/>
    </location>
</feature>
<name>A0A1H3XIN5_ALKAM</name>
<keyword evidence="5 12" id="KW-0732">Signal</keyword>
<dbReference type="InterPro" id="IPR036942">
    <property type="entry name" value="Beta-barrel_TonB_sf"/>
</dbReference>
<reference evidence="15 16" key="1">
    <citation type="submission" date="2016-10" db="EMBL/GenBank/DDBJ databases">
        <authorList>
            <person name="de Groot N.N."/>
        </authorList>
    </citation>
    <scope>NUCLEOTIDE SEQUENCE [LARGE SCALE GENOMIC DNA]</scope>
    <source>
        <strain evidence="15 16">CGMCC 1.3430</strain>
    </source>
</reference>
<evidence type="ECO:0000256" key="11">
    <source>
        <dbReference type="RuleBase" id="RU003357"/>
    </source>
</evidence>
<comment type="subcellular location">
    <subcellularLocation>
        <location evidence="1 9">Cell outer membrane</location>
        <topology evidence="1 9">Multi-pass membrane protein</topology>
    </subcellularLocation>
</comment>
<dbReference type="InterPro" id="IPR037066">
    <property type="entry name" value="Plug_dom_sf"/>
</dbReference>
<dbReference type="Gene3D" id="2.40.170.20">
    <property type="entry name" value="TonB-dependent receptor, beta-barrel domain"/>
    <property type="match status" value="1"/>
</dbReference>
<feature type="chain" id="PRO_5011496384" evidence="12">
    <location>
        <begin position="36"/>
        <end position="952"/>
    </location>
</feature>